<dbReference type="InterPro" id="IPR036412">
    <property type="entry name" value="HAD-like_sf"/>
</dbReference>
<name>A0A6C0EL14_9ZZZZ</name>
<reference evidence="1" key="1">
    <citation type="journal article" date="2020" name="Nature">
        <title>Giant virus diversity and host interactions through global metagenomics.</title>
        <authorList>
            <person name="Schulz F."/>
            <person name="Roux S."/>
            <person name="Paez-Espino D."/>
            <person name="Jungbluth S."/>
            <person name="Walsh D.A."/>
            <person name="Denef V.J."/>
            <person name="McMahon K.D."/>
            <person name="Konstantinidis K.T."/>
            <person name="Eloe-Fadrosh E.A."/>
            <person name="Kyrpides N.C."/>
            <person name="Woyke T."/>
        </authorList>
    </citation>
    <scope>NUCLEOTIDE SEQUENCE</scope>
    <source>
        <strain evidence="1">GVMAG-M-3300005589-24</strain>
    </source>
</reference>
<dbReference type="GO" id="GO:0046404">
    <property type="term" value="F:ATP-dependent polydeoxyribonucleotide 5'-hydroxyl-kinase activity"/>
    <property type="evidence" value="ECO:0007669"/>
    <property type="project" value="TreeGrafter"/>
</dbReference>
<dbReference type="InterPro" id="IPR013954">
    <property type="entry name" value="PNK3P"/>
</dbReference>
<dbReference type="InterPro" id="IPR006549">
    <property type="entry name" value="HAD-SF_hydro_IIIA"/>
</dbReference>
<dbReference type="GO" id="GO:0006281">
    <property type="term" value="P:DNA repair"/>
    <property type="evidence" value="ECO:0007669"/>
    <property type="project" value="TreeGrafter"/>
</dbReference>
<proteinExistence type="predicted"/>
<evidence type="ECO:0008006" key="2">
    <source>
        <dbReference type="Google" id="ProtNLM"/>
    </source>
</evidence>
<dbReference type="Pfam" id="PF13671">
    <property type="entry name" value="AAA_33"/>
    <property type="match status" value="1"/>
</dbReference>
<dbReference type="SUPFAM" id="SSF52540">
    <property type="entry name" value="P-loop containing nucleoside triphosphate hydrolases"/>
    <property type="match status" value="1"/>
</dbReference>
<dbReference type="Gene3D" id="3.40.50.300">
    <property type="entry name" value="P-loop containing nucleotide triphosphate hydrolases"/>
    <property type="match status" value="1"/>
</dbReference>
<dbReference type="Gene3D" id="3.40.50.1000">
    <property type="entry name" value="HAD superfamily/HAD-like"/>
    <property type="match status" value="1"/>
</dbReference>
<dbReference type="PANTHER" id="PTHR12083">
    <property type="entry name" value="BIFUNCTIONAL POLYNUCLEOTIDE PHOSPHATASE/KINASE"/>
    <property type="match status" value="1"/>
</dbReference>
<dbReference type="InterPro" id="IPR027417">
    <property type="entry name" value="P-loop_NTPase"/>
</dbReference>
<protein>
    <recommendedName>
        <fullName evidence="2">Polynucleotide kinase</fullName>
    </recommendedName>
</protein>
<dbReference type="GO" id="GO:0003690">
    <property type="term" value="F:double-stranded DNA binding"/>
    <property type="evidence" value="ECO:0007669"/>
    <property type="project" value="TreeGrafter"/>
</dbReference>
<dbReference type="InterPro" id="IPR023214">
    <property type="entry name" value="HAD_sf"/>
</dbReference>
<dbReference type="NCBIfam" id="TIGR01662">
    <property type="entry name" value="HAD-SF-IIIA"/>
    <property type="match status" value="1"/>
</dbReference>
<sequence>MIMIREGTLYYKLPQRVTEKAIGFDLDWTLAHGEQHLYPKNSDDIHVLPGRVKKLKKLYREGYTLIIFTNQFAKKPADKVKRVENFLEKVGVDMGAFVATGKDQYRKPELGMWRKCQQLIPNTEFRYYIGDALGRPQDFSDSDKKFAESAEVRWAEPEKVFRPKLPKINTGKQLIIFIGAPGTGKSSFFLQHLKPLGYVQANQDALKTEAKVMKLVRSSMSSGKDICLDRTNGKASQRQAFVDMAEQNDYTVRYFYFVRDGYGWNKMRPKPVPDIVYHMFFKNLELPERVERIN</sequence>
<evidence type="ECO:0000313" key="1">
    <source>
        <dbReference type="EMBL" id="QHT29361.1"/>
    </source>
</evidence>
<dbReference type="EMBL" id="MN738876">
    <property type="protein sequence ID" value="QHT29361.1"/>
    <property type="molecule type" value="Genomic_DNA"/>
</dbReference>
<dbReference type="Pfam" id="PF08645">
    <property type="entry name" value="PNK3P"/>
    <property type="match status" value="1"/>
</dbReference>
<dbReference type="PANTHER" id="PTHR12083:SF9">
    <property type="entry name" value="BIFUNCTIONAL POLYNUCLEOTIDE PHOSPHATASE_KINASE"/>
    <property type="match status" value="1"/>
</dbReference>
<dbReference type="GO" id="GO:0046403">
    <property type="term" value="F:polynucleotide 3'-phosphatase activity"/>
    <property type="evidence" value="ECO:0007669"/>
    <property type="project" value="TreeGrafter"/>
</dbReference>
<dbReference type="AlphaFoldDB" id="A0A6C0EL14"/>
<organism evidence="1">
    <name type="scientific">viral metagenome</name>
    <dbReference type="NCBI Taxonomy" id="1070528"/>
    <lineage>
        <taxon>unclassified sequences</taxon>
        <taxon>metagenomes</taxon>
        <taxon>organismal metagenomes</taxon>
    </lineage>
</organism>
<accession>A0A6C0EL14</accession>
<dbReference type="SUPFAM" id="SSF56784">
    <property type="entry name" value="HAD-like"/>
    <property type="match status" value="1"/>
</dbReference>